<protein>
    <submittedName>
        <fullName evidence="1">Uncharacterized protein</fullName>
    </submittedName>
</protein>
<organism evidence="1">
    <name type="scientific">Salix viminalis</name>
    <name type="common">Common osier</name>
    <name type="synonym">Basket willow</name>
    <dbReference type="NCBI Taxonomy" id="40686"/>
    <lineage>
        <taxon>Eukaryota</taxon>
        <taxon>Viridiplantae</taxon>
        <taxon>Streptophyta</taxon>
        <taxon>Embryophyta</taxon>
        <taxon>Tracheophyta</taxon>
        <taxon>Spermatophyta</taxon>
        <taxon>Magnoliopsida</taxon>
        <taxon>eudicotyledons</taxon>
        <taxon>Gunneridae</taxon>
        <taxon>Pentapetalae</taxon>
        <taxon>rosids</taxon>
        <taxon>fabids</taxon>
        <taxon>Malpighiales</taxon>
        <taxon>Salicaceae</taxon>
        <taxon>Saliceae</taxon>
        <taxon>Salix</taxon>
    </lineage>
</organism>
<name>A0A6N2KT56_SALVM</name>
<dbReference type="EMBL" id="CAADRP010000779">
    <property type="protein sequence ID" value="VFU31837.1"/>
    <property type="molecule type" value="Genomic_DNA"/>
</dbReference>
<sequence>MGVNKGNGTLVQNVLQRINFKKCDVQYFMDGYCRKGNLRAALNEKGRIKDLCSKGKLEGANGFSMRYWIWENGKGCSKIPFLNDL</sequence>
<proteinExistence type="predicted"/>
<reference evidence="1" key="1">
    <citation type="submission" date="2019-03" db="EMBL/GenBank/DDBJ databases">
        <authorList>
            <person name="Mank J."/>
            <person name="Almeida P."/>
        </authorList>
    </citation>
    <scope>NUCLEOTIDE SEQUENCE</scope>
    <source>
        <strain evidence="1">78183</strain>
    </source>
</reference>
<evidence type="ECO:0000313" key="1">
    <source>
        <dbReference type="EMBL" id="VFU31837.1"/>
    </source>
</evidence>
<accession>A0A6N2KT56</accession>
<gene>
    <name evidence="1" type="ORF">SVIM_LOCUS137341</name>
</gene>
<dbReference type="AlphaFoldDB" id="A0A6N2KT56"/>